<dbReference type="AlphaFoldDB" id="A0A0L6VUL7"/>
<dbReference type="OrthoDB" id="10693625at2759"/>
<evidence type="ECO:0000256" key="1">
    <source>
        <dbReference type="SAM" id="MobiDB-lite"/>
    </source>
</evidence>
<dbReference type="Proteomes" id="UP000037035">
    <property type="component" value="Unassembled WGS sequence"/>
</dbReference>
<feature type="compositionally biased region" description="Gly residues" evidence="1">
    <location>
        <begin position="170"/>
        <end position="179"/>
    </location>
</feature>
<proteinExistence type="predicted"/>
<feature type="compositionally biased region" description="Gly residues" evidence="1">
    <location>
        <begin position="187"/>
        <end position="201"/>
    </location>
</feature>
<dbReference type="EMBL" id="LAVV01000333">
    <property type="protein sequence ID" value="KNZ64433.1"/>
    <property type="molecule type" value="Genomic_DNA"/>
</dbReference>
<comment type="caution">
    <text evidence="3">The sequence shown here is derived from an EMBL/GenBank/DDBJ whole genome shotgun (WGS) entry which is preliminary data.</text>
</comment>
<feature type="region of interest" description="Disordered" evidence="1">
    <location>
        <begin position="151"/>
        <end position="201"/>
    </location>
</feature>
<reference evidence="3 4" key="1">
    <citation type="submission" date="2015-08" db="EMBL/GenBank/DDBJ databases">
        <title>Next Generation Sequencing and Analysis of the Genome of Puccinia sorghi L Schw, the Causal Agent of Maize Common Rust.</title>
        <authorList>
            <person name="Rochi L."/>
            <person name="Burguener G."/>
            <person name="Darino M."/>
            <person name="Turjanski A."/>
            <person name="Kreff E."/>
            <person name="Dieguez M.J."/>
            <person name="Sacco F."/>
        </authorList>
    </citation>
    <scope>NUCLEOTIDE SEQUENCE [LARGE SCALE GENOMIC DNA]</scope>
    <source>
        <strain evidence="3 4">RO10H11247</strain>
    </source>
</reference>
<evidence type="ECO:0000313" key="3">
    <source>
        <dbReference type="EMBL" id="KNZ64433.1"/>
    </source>
</evidence>
<protein>
    <recommendedName>
        <fullName evidence="2">Tet-like 2OG-Fe(II) oxygenase domain-containing protein</fullName>
    </recommendedName>
</protein>
<evidence type="ECO:0000259" key="2">
    <source>
        <dbReference type="Pfam" id="PF20515"/>
    </source>
</evidence>
<organism evidence="3 4">
    <name type="scientific">Puccinia sorghi</name>
    <dbReference type="NCBI Taxonomy" id="27349"/>
    <lineage>
        <taxon>Eukaryota</taxon>
        <taxon>Fungi</taxon>
        <taxon>Dikarya</taxon>
        <taxon>Basidiomycota</taxon>
        <taxon>Pucciniomycotina</taxon>
        <taxon>Pucciniomycetes</taxon>
        <taxon>Pucciniales</taxon>
        <taxon>Pucciniaceae</taxon>
        <taxon>Puccinia</taxon>
    </lineage>
</organism>
<dbReference type="InterPro" id="IPR046798">
    <property type="entry name" value="2OG-FeII_Oxy_6"/>
</dbReference>
<accession>A0A0L6VUL7</accession>
<feature type="domain" description="Tet-like 2OG-Fe(II) oxygenase" evidence="2">
    <location>
        <begin position="55"/>
        <end position="96"/>
    </location>
</feature>
<name>A0A0L6VUL7_9BASI</name>
<dbReference type="VEuPathDB" id="FungiDB:VP01_102g4"/>
<sequence length="209" mass="23056">MKSNRNTIPLMHLDWNPTSPKIITVVLSIYPLLSSTFPTYPTKMMVPHPPHFLYKFEGQGGEFVVPDDSCGINFSGFNGIVECSWKATEYSHLTFPYNTPSTLHTYMGLFFQLTKKTQAALEKIISYSASYNKKLFVTFLTADTAAPRKSARRQILTGGRQPSWRVRGGQARGGYGGGRRPGEEGRIGGGSQDDGSGGGRGGWWLVQVL</sequence>
<gene>
    <name evidence="3" type="ORF">VP01_102g4</name>
</gene>
<keyword evidence="4" id="KW-1185">Reference proteome</keyword>
<dbReference type="Pfam" id="PF20515">
    <property type="entry name" value="2OG-FeII_Oxy_6"/>
    <property type="match status" value="1"/>
</dbReference>
<evidence type="ECO:0000313" key="4">
    <source>
        <dbReference type="Proteomes" id="UP000037035"/>
    </source>
</evidence>